<evidence type="ECO:0000256" key="1">
    <source>
        <dbReference type="SAM" id="MobiDB-lite"/>
    </source>
</evidence>
<proteinExistence type="predicted"/>
<dbReference type="AlphaFoldDB" id="A0AAW1LQN4"/>
<protein>
    <submittedName>
        <fullName evidence="2">Uncharacterized protein</fullName>
    </submittedName>
</protein>
<evidence type="ECO:0000313" key="3">
    <source>
        <dbReference type="Proteomes" id="UP001458880"/>
    </source>
</evidence>
<gene>
    <name evidence="2" type="ORF">QE152_g10598</name>
</gene>
<feature type="region of interest" description="Disordered" evidence="1">
    <location>
        <begin position="1"/>
        <end position="56"/>
    </location>
</feature>
<dbReference type="EMBL" id="JASPKY010000098">
    <property type="protein sequence ID" value="KAK9737547.1"/>
    <property type="molecule type" value="Genomic_DNA"/>
</dbReference>
<keyword evidence="3" id="KW-1185">Reference proteome</keyword>
<sequence>MFAQDELGYHRVRAAKENPNVSDGNKPTKDAYQGNPNVSDGNKPTKDAYQGQRRKQDVYLNPTLHSSKKQARLLLTVDLFTNVANNTRLQKSNSLKLDEESPTRSMFEQEELGYERVRAAKENTNLPDGNEPIKDASSTTKPLVLLAYGEIIDVKVDIDIRYSGTRSYGYLKMQTLQDANCVSKLNNANGLFLLMPSTLLKYSICISSIPNLNRFQNIIPQVLVPPQEQLGQTAYCAPTP</sequence>
<evidence type="ECO:0000313" key="2">
    <source>
        <dbReference type="EMBL" id="KAK9737547.1"/>
    </source>
</evidence>
<dbReference type="Proteomes" id="UP001458880">
    <property type="component" value="Unassembled WGS sequence"/>
</dbReference>
<reference evidence="2 3" key="1">
    <citation type="journal article" date="2024" name="BMC Genomics">
        <title>De novo assembly and annotation of Popillia japonica's genome with initial clues to its potential as an invasive pest.</title>
        <authorList>
            <person name="Cucini C."/>
            <person name="Boschi S."/>
            <person name="Funari R."/>
            <person name="Cardaioli E."/>
            <person name="Iannotti N."/>
            <person name="Marturano G."/>
            <person name="Paoli F."/>
            <person name="Bruttini M."/>
            <person name="Carapelli A."/>
            <person name="Frati F."/>
            <person name="Nardi F."/>
        </authorList>
    </citation>
    <scope>NUCLEOTIDE SEQUENCE [LARGE SCALE GENOMIC DNA]</scope>
    <source>
        <strain evidence="2">DMR45628</strain>
    </source>
</reference>
<organism evidence="2 3">
    <name type="scientific">Popillia japonica</name>
    <name type="common">Japanese beetle</name>
    <dbReference type="NCBI Taxonomy" id="7064"/>
    <lineage>
        <taxon>Eukaryota</taxon>
        <taxon>Metazoa</taxon>
        <taxon>Ecdysozoa</taxon>
        <taxon>Arthropoda</taxon>
        <taxon>Hexapoda</taxon>
        <taxon>Insecta</taxon>
        <taxon>Pterygota</taxon>
        <taxon>Neoptera</taxon>
        <taxon>Endopterygota</taxon>
        <taxon>Coleoptera</taxon>
        <taxon>Polyphaga</taxon>
        <taxon>Scarabaeiformia</taxon>
        <taxon>Scarabaeidae</taxon>
        <taxon>Rutelinae</taxon>
        <taxon>Popillia</taxon>
    </lineage>
</organism>
<name>A0AAW1LQN4_POPJA</name>
<comment type="caution">
    <text evidence="2">The sequence shown here is derived from an EMBL/GenBank/DDBJ whole genome shotgun (WGS) entry which is preliminary data.</text>
</comment>
<accession>A0AAW1LQN4</accession>